<dbReference type="Proteomes" id="UP001055247">
    <property type="component" value="Unassembled WGS sequence"/>
</dbReference>
<proteinExistence type="predicted"/>
<evidence type="ECO:0000313" key="3">
    <source>
        <dbReference type="Proteomes" id="UP001055247"/>
    </source>
</evidence>
<accession>A0AAV4ZPZ2</accession>
<gene>
    <name evidence="2" type="ORF">BHAOGJBA_3754</name>
</gene>
<dbReference type="InterPro" id="IPR035965">
    <property type="entry name" value="PAS-like_dom_sf"/>
</dbReference>
<evidence type="ECO:0000313" key="2">
    <source>
        <dbReference type="EMBL" id="GJD90219.1"/>
    </source>
</evidence>
<dbReference type="Pfam" id="PF00989">
    <property type="entry name" value="PAS"/>
    <property type="match status" value="1"/>
</dbReference>
<dbReference type="InterPro" id="IPR000014">
    <property type="entry name" value="PAS"/>
</dbReference>
<dbReference type="GO" id="GO:0006355">
    <property type="term" value="P:regulation of DNA-templated transcription"/>
    <property type="evidence" value="ECO:0007669"/>
    <property type="project" value="InterPro"/>
</dbReference>
<protein>
    <recommendedName>
        <fullName evidence="1">PAS domain-containing protein</fullName>
    </recommendedName>
</protein>
<comment type="caution">
    <text evidence="2">The sequence shown here is derived from an EMBL/GenBank/DDBJ whole genome shotgun (WGS) entry which is preliminary data.</text>
</comment>
<dbReference type="InterPro" id="IPR013767">
    <property type="entry name" value="PAS_fold"/>
</dbReference>
<name>A0AAV4ZPZ2_9HYPH</name>
<evidence type="ECO:0000259" key="1">
    <source>
        <dbReference type="PROSITE" id="PS50112"/>
    </source>
</evidence>
<dbReference type="AlphaFoldDB" id="A0AAV4ZPZ2"/>
<reference evidence="2" key="1">
    <citation type="journal article" date="2016" name="Front. Microbiol.">
        <title>Genome Sequence of the Piezophilic, Mesophilic Sulfate-Reducing Bacterium Desulfovibrio indicus J2T.</title>
        <authorList>
            <person name="Cao J."/>
            <person name="Maignien L."/>
            <person name="Shao Z."/>
            <person name="Alain K."/>
            <person name="Jebbar M."/>
        </authorList>
    </citation>
    <scope>NUCLEOTIDE SEQUENCE</scope>
    <source>
        <strain evidence="2">DSM 16372</strain>
    </source>
</reference>
<dbReference type="SUPFAM" id="SSF55785">
    <property type="entry name" value="PYP-like sensor domain (PAS domain)"/>
    <property type="match status" value="1"/>
</dbReference>
<dbReference type="EMBL" id="BPQO01000016">
    <property type="protein sequence ID" value="GJD90219.1"/>
    <property type="molecule type" value="Genomic_DNA"/>
</dbReference>
<dbReference type="Gene3D" id="3.30.450.20">
    <property type="entry name" value="PAS domain"/>
    <property type="match status" value="1"/>
</dbReference>
<dbReference type="RefSeq" id="WP_197430598.1">
    <property type="nucleotide sequence ID" value="NZ_BPQO01000016.1"/>
</dbReference>
<reference evidence="2" key="2">
    <citation type="submission" date="2021-08" db="EMBL/GenBank/DDBJ databases">
        <authorList>
            <person name="Tani A."/>
            <person name="Ola A."/>
            <person name="Ogura Y."/>
            <person name="Katsura K."/>
            <person name="Hayashi T."/>
        </authorList>
    </citation>
    <scope>NUCLEOTIDE SEQUENCE</scope>
    <source>
        <strain evidence="2">DSM 16372</strain>
    </source>
</reference>
<keyword evidence="3" id="KW-1185">Reference proteome</keyword>
<organism evidence="2 3">
    <name type="scientific">Methylobacterium hispanicum</name>
    <dbReference type="NCBI Taxonomy" id="270350"/>
    <lineage>
        <taxon>Bacteria</taxon>
        <taxon>Pseudomonadati</taxon>
        <taxon>Pseudomonadota</taxon>
        <taxon>Alphaproteobacteria</taxon>
        <taxon>Hyphomicrobiales</taxon>
        <taxon>Methylobacteriaceae</taxon>
        <taxon>Methylobacterium</taxon>
    </lineage>
</organism>
<dbReference type="CDD" id="cd00130">
    <property type="entry name" value="PAS"/>
    <property type="match status" value="1"/>
</dbReference>
<sequence length="182" mass="19151">MIFVTDAAGKAIYLGAEWTVLTGQTLAEAVDYGWVRVVHPEDRAVVRGIVAEAILRQEPFGVRYRLLGLDGRPVRVLGGAVPSFGPPGRSFLGFLGSITRFAEAGDEGARGTIGSFALPDQLGDPAARSGLEAAADHLIMAHALLDRSGGEHILTALRTVLYQVGLELAEGGSPAGKPDRVH</sequence>
<dbReference type="PROSITE" id="PS50112">
    <property type="entry name" value="PAS"/>
    <property type="match status" value="1"/>
</dbReference>
<feature type="domain" description="PAS" evidence="1">
    <location>
        <begin position="1"/>
        <end position="57"/>
    </location>
</feature>